<proteinExistence type="predicted"/>
<feature type="transmembrane region" description="Helical" evidence="1">
    <location>
        <begin position="41"/>
        <end position="63"/>
    </location>
</feature>
<evidence type="ECO:0000313" key="3">
    <source>
        <dbReference type="Proteomes" id="UP000523000"/>
    </source>
</evidence>
<dbReference type="EMBL" id="JACHVS010000001">
    <property type="protein sequence ID" value="MBB2996018.1"/>
    <property type="molecule type" value="Genomic_DNA"/>
</dbReference>
<organism evidence="2 3">
    <name type="scientific">Paeniglutamicibacter cryotolerans</name>
    <dbReference type="NCBI Taxonomy" id="670079"/>
    <lineage>
        <taxon>Bacteria</taxon>
        <taxon>Bacillati</taxon>
        <taxon>Actinomycetota</taxon>
        <taxon>Actinomycetes</taxon>
        <taxon>Micrococcales</taxon>
        <taxon>Micrococcaceae</taxon>
        <taxon>Paeniglutamicibacter</taxon>
    </lineage>
</organism>
<protein>
    <submittedName>
        <fullName evidence="2">Uncharacterized protein</fullName>
    </submittedName>
</protein>
<name>A0A839QI01_9MICC</name>
<sequence>MEATKQPRTTGTQYAWTGYVLGIACMAGLFIYALVGEIPQLLVMSSIMAALLGAVWSSTSVPAKKKAAK</sequence>
<keyword evidence="3" id="KW-1185">Reference proteome</keyword>
<reference evidence="2 3" key="1">
    <citation type="submission" date="2020-08" db="EMBL/GenBank/DDBJ databases">
        <title>Sequencing the genomes of 1000 actinobacteria strains.</title>
        <authorList>
            <person name="Klenk H.-P."/>
        </authorList>
    </citation>
    <scope>NUCLEOTIDE SEQUENCE [LARGE SCALE GENOMIC DNA]</scope>
    <source>
        <strain evidence="2 3">DSM 22826</strain>
    </source>
</reference>
<keyword evidence="1" id="KW-0472">Membrane</keyword>
<keyword evidence="1" id="KW-1133">Transmembrane helix</keyword>
<gene>
    <name evidence="2" type="ORF">E9229_002209</name>
</gene>
<dbReference type="PROSITE" id="PS51257">
    <property type="entry name" value="PROKAR_LIPOPROTEIN"/>
    <property type="match status" value="1"/>
</dbReference>
<keyword evidence="1" id="KW-0812">Transmembrane</keyword>
<accession>A0A839QI01</accession>
<evidence type="ECO:0000313" key="2">
    <source>
        <dbReference type="EMBL" id="MBB2996018.1"/>
    </source>
</evidence>
<evidence type="ECO:0000256" key="1">
    <source>
        <dbReference type="SAM" id="Phobius"/>
    </source>
</evidence>
<dbReference type="AlphaFoldDB" id="A0A839QI01"/>
<feature type="transmembrane region" description="Helical" evidence="1">
    <location>
        <begin position="14"/>
        <end position="35"/>
    </location>
</feature>
<dbReference type="Proteomes" id="UP000523000">
    <property type="component" value="Unassembled WGS sequence"/>
</dbReference>
<dbReference type="RefSeq" id="WP_183511209.1">
    <property type="nucleotide sequence ID" value="NZ_BAABGK010000042.1"/>
</dbReference>
<comment type="caution">
    <text evidence="2">The sequence shown here is derived from an EMBL/GenBank/DDBJ whole genome shotgun (WGS) entry which is preliminary data.</text>
</comment>